<accession>A0A2V1DF77</accession>
<dbReference type="STRING" id="97972.A0A2V1DF77"/>
<dbReference type="PANTHER" id="PTHR43735:SF25">
    <property type="entry name" value="NAD(P)H DEHYDROGENASE 3"/>
    <property type="match status" value="1"/>
</dbReference>
<keyword evidence="3" id="KW-1185">Reference proteome</keyword>
<dbReference type="GO" id="GO:0050660">
    <property type="term" value="F:flavin adenine dinucleotide binding"/>
    <property type="evidence" value="ECO:0007669"/>
    <property type="project" value="TreeGrafter"/>
</dbReference>
<sequence length="423" mass="45243">MAKNNHKIVVAGGNMGGVQISHYLLRKTIPSLHTLDPNTDYHLTLISPNTHFFFKIASPRALINATLIPTDKIFKPLAAAFQQYGARFNHVQGKAVDMDVDTQEVLTSSSTGSYIRIKYDSLVIATGASTTSPLWSMNTTHEHTIAALRTLHSELPQAKTIVIAGGGPVGIETAGEVASAYPDAKVTLIGGKGGLLLPREKARLGMKAEDMLESLGVDVKLGLKLADANASSTTRPIPLSNGTSLSPSVFINATGPRTYNTSWLPPQWLNDDGQVLVSDAYFRVRSTSPSTNNVYVIGDAAAGYRRTAIELDAMVPTASSSIAIDIIAQRGLKVMKARSSSLSSSSSFTKDLVKSVIPSKKINVGEQIEFKPVKDTIVVSIGPKGGVGMMNGWALPNLMVKKGKAERFLLELVEPLVDGSKFD</sequence>
<reference evidence="2 3" key="1">
    <citation type="journal article" date="2018" name="Sci. Rep.">
        <title>Comparative genomics provides insights into the lifestyle and reveals functional heterogeneity of dark septate endophytic fungi.</title>
        <authorList>
            <person name="Knapp D.G."/>
            <person name="Nemeth J.B."/>
            <person name="Barry K."/>
            <person name="Hainaut M."/>
            <person name="Henrissat B."/>
            <person name="Johnson J."/>
            <person name="Kuo A."/>
            <person name="Lim J.H.P."/>
            <person name="Lipzen A."/>
            <person name="Nolan M."/>
            <person name="Ohm R.A."/>
            <person name="Tamas L."/>
            <person name="Grigoriev I.V."/>
            <person name="Spatafora J.W."/>
            <person name="Nagy L.G."/>
            <person name="Kovacs G.M."/>
        </authorList>
    </citation>
    <scope>NUCLEOTIDE SEQUENCE [LARGE SCALE GENOMIC DNA]</scope>
    <source>
        <strain evidence="2 3">DSE2036</strain>
    </source>
</reference>
<dbReference type="EMBL" id="KZ805455">
    <property type="protein sequence ID" value="PVH96752.1"/>
    <property type="molecule type" value="Genomic_DNA"/>
</dbReference>
<feature type="domain" description="FAD/NAD(P)-binding" evidence="1">
    <location>
        <begin position="7"/>
        <end position="306"/>
    </location>
</feature>
<evidence type="ECO:0000313" key="3">
    <source>
        <dbReference type="Proteomes" id="UP000244855"/>
    </source>
</evidence>
<gene>
    <name evidence="2" type="ORF">DM02DRAFT_674551</name>
</gene>
<proteinExistence type="predicted"/>
<dbReference type="InterPro" id="IPR023753">
    <property type="entry name" value="FAD/NAD-binding_dom"/>
</dbReference>
<evidence type="ECO:0000259" key="1">
    <source>
        <dbReference type="Pfam" id="PF07992"/>
    </source>
</evidence>
<dbReference type="OrthoDB" id="202203at2759"/>
<organism evidence="2 3">
    <name type="scientific">Periconia macrospinosa</name>
    <dbReference type="NCBI Taxonomy" id="97972"/>
    <lineage>
        <taxon>Eukaryota</taxon>
        <taxon>Fungi</taxon>
        <taxon>Dikarya</taxon>
        <taxon>Ascomycota</taxon>
        <taxon>Pezizomycotina</taxon>
        <taxon>Dothideomycetes</taxon>
        <taxon>Pleosporomycetidae</taxon>
        <taxon>Pleosporales</taxon>
        <taxon>Massarineae</taxon>
        <taxon>Periconiaceae</taxon>
        <taxon>Periconia</taxon>
    </lineage>
</organism>
<dbReference type="SUPFAM" id="SSF51905">
    <property type="entry name" value="FAD/NAD(P)-binding domain"/>
    <property type="match status" value="1"/>
</dbReference>
<evidence type="ECO:0000313" key="2">
    <source>
        <dbReference type="EMBL" id="PVH96752.1"/>
    </source>
</evidence>
<dbReference type="GO" id="GO:0004174">
    <property type="term" value="F:electron-transferring-flavoprotein dehydrogenase activity"/>
    <property type="evidence" value="ECO:0007669"/>
    <property type="project" value="TreeGrafter"/>
</dbReference>
<dbReference type="GO" id="GO:0005737">
    <property type="term" value="C:cytoplasm"/>
    <property type="evidence" value="ECO:0007669"/>
    <property type="project" value="TreeGrafter"/>
</dbReference>
<dbReference type="InterPro" id="IPR036188">
    <property type="entry name" value="FAD/NAD-bd_sf"/>
</dbReference>
<dbReference type="AlphaFoldDB" id="A0A2V1DF77"/>
<dbReference type="PRINTS" id="PR00469">
    <property type="entry name" value="PNDRDTASEII"/>
</dbReference>
<dbReference type="PANTHER" id="PTHR43735">
    <property type="entry name" value="APOPTOSIS-INDUCING FACTOR 1"/>
    <property type="match status" value="1"/>
</dbReference>
<dbReference type="Proteomes" id="UP000244855">
    <property type="component" value="Unassembled WGS sequence"/>
</dbReference>
<dbReference type="PRINTS" id="PR00368">
    <property type="entry name" value="FADPNR"/>
</dbReference>
<dbReference type="Gene3D" id="3.50.50.100">
    <property type="match status" value="1"/>
</dbReference>
<name>A0A2V1DF77_9PLEO</name>
<protein>
    <submittedName>
        <fullName evidence="2">FAD/NAD(P)-binding domain-containing protein</fullName>
    </submittedName>
</protein>
<dbReference type="Pfam" id="PF07992">
    <property type="entry name" value="Pyr_redox_2"/>
    <property type="match status" value="1"/>
</dbReference>